<proteinExistence type="predicted"/>
<protein>
    <submittedName>
        <fullName evidence="1">Lipoprotein</fullName>
    </submittedName>
</protein>
<keyword evidence="1" id="KW-0449">Lipoprotein</keyword>
<sequence>MKKLLVAFLGLALLAGCSEETVDTNEDNAVDTENVDVEENVTIEENAEKGANSTEVQSDIKSFPEFIMLAKNIDLTKYIANVETDNEGTRVIFFENSEGHKEYKSIFVKNENRLKIIKLDDDGLIFNEIIN</sequence>
<dbReference type="PROSITE" id="PS51257">
    <property type="entry name" value="PROKAR_LIPOPROTEIN"/>
    <property type="match status" value="1"/>
</dbReference>
<comment type="caution">
    <text evidence="1">The sequence shown here is derived from an EMBL/GenBank/DDBJ whole genome shotgun (WGS) entry which is preliminary data.</text>
</comment>
<dbReference type="Proteomes" id="UP001364890">
    <property type="component" value="Unassembled WGS sequence"/>
</dbReference>
<name>A0ABU8F482_9BACI</name>
<keyword evidence="2" id="KW-1185">Reference proteome</keyword>
<accession>A0ABU8F482</accession>
<dbReference type="EMBL" id="JBAWSY010000005">
    <property type="protein sequence ID" value="MEI4769823.1"/>
    <property type="molecule type" value="Genomic_DNA"/>
</dbReference>
<dbReference type="RefSeq" id="WP_336497375.1">
    <property type="nucleotide sequence ID" value="NZ_JBAWSY010000005.1"/>
</dbReference>
<organism evidence="1 2">
    <name type="scientific">Psychrobacillus mangrovi</name>
    <dbReference type="NCBI Taxonomy" id="3117745"/>
    <lineage>
        <taxon>Bacteria</taxon>
        <taxon>Bacillati</taxon>
        <taxon>Bacillota</taxon>
        <taxon>Bacilli</taxon>
        <taxon>Bacillales</taxon>
        <taxon>Bacillaceae</taxon>
        <taxon>Psychrobacillus</taxon>
    </lineage>
</organism>
<evidence type="ECO:0000313" key="2">
    <source>
        <dbReference type="Proteomes" id="UP001364890"/>
    </source>
</evidence>
<gene>
    <name evidence="1" type="ORF">WAX74_09225</name>
</gene>
<evidence type="ECO:0000313" key="1">
    <source>
        <dbReference type="EMBL" id="MEI4769823.1"/>
    </source>
</evidence>
<reference evidence="1 2" key="1">
    <citation type="submission" date="2024-01" db="EMBL/GenBank/DDBJ databases">
        <title>Seven novel Bacillus-like species.</title>
        <authorList>
            <person name="Liu G."/>
        </authorList>
    </citation>
    <scope>NUCLEOTIDE SEQUENCE [LARGE SCALE GENOMIC DNA]</scope>
    <source>
        <strain evidence="1 2">FJAT-51614</strain>
    </source>
</reference>